<dbReference type="PROSITE" id="PS50977">
    <property type="entry name" value="HTH_TETR_2"/>
    <property type="match status" value="1"/>
</dbReference>
<comment type="caution">
    <text evidence="7">The sequence shown here is derived from an EMBL/GenBank/DDBJ whole genome shotgun (WGS) entry which is preliminary data.</text>
</comment>
<dbReference type="RefSeq" id="WP_271315247.1">
    <property type="nucleotide sequence ID" value="NZ_JABXJJ020000043.1"/>
</dbReference>
<dbReference type="InterPro" id="IPR036271">
    <property type="entry name" value="Tet_transcr_reg_TetR-rel_C_sf"/>
</dbReference>
<dbReference type="InterPro" id="IPR001647">
    <property type="entry name" value="HTH_TetR"/>
</dbReference>
<evidence type="ECO:0000256" key="4">
    <source>
        <dbReference type="PROSITE-ProRule" id="PRU00335"/>
    </source>
</evidence>
<dbReference type="Pfam" id="PF00440">
    <property type="entry name" value="TetR_N"/>
    <property type="match status" value="1"/>
</dbReference>
<dbReference type="InterPro" id="IPR025996">
    <property type="entry name" value="MT1864/Rv1816-like_C"/>
</dbReference>
<name>A0AA90HB56_9ACTN</name>
<dbReference type="PANTHER" id="PTHR30055">
    <property type="entry name" value="HTH-TYPE TRANSCRIPTIONAL REGULATOR RUTR"/>
    <property type="match status" value="1"/>
</dbReference>
<evidence type="ECO:0000313" key="7">
    <source>
        <dbReference type="EMBL" id="MDI5973292.1"/>
    </source>
</evidence>
<organism evidence="7">
    <name type="scientific">Streptantibioticus silvisoli</name>
    <dbReference type="NCBI Taxonomy" id="2705255"/>
    <lineage>
        <taxon>Bacteria</taxon>
        <taxon>Bacillati</taxon>
        <taxon>Actinomycetota</taxon>
        <taxon>Actinomycetes</taxon>
        <taxon>Kitasatosporales</taxon>
        <taxon>Streptomycetaceae</taxon>
        <taxon>Streptantibioticus</taxon>
    </lineage>
</organism>
<evidence type="ECO:0000259" key="6">
    <source>
        <dbReference type="PROSITE" id="PS50977"/>
    </source>
</evidence>
<dbReference type="GO" id="GO:0003700">
    <property type="term" value="F:DNA-binding transcription factor activity"/>
    <property type="evidence" value="ECO:0007669"/>
    <property type="project" value="TreeGrafter"/>
</dbReference>
<evidence type="ECO:0000256" key="1">
    <source>
        <dbReference type="ARBA" id="ARBA00023015"/>
    </source>
</evidence>
<dbReference type="InterPro" id="IPR050109">
    <property type="entry name" value="HTH-type_TetR-like_transc_reg"/>
</dbReference>
<gene>
    <name evidence="7" type="ORF">POF50_028775</name>
</gene>
<accession>A0AA90HB56</accession>
<feature type="compositionally biased region" description="Low complexity" evidence="5">
    <location>
        <begin position="176"/>
        <end position="198"/>
    </location>
</feature>
<reference evidence="7" key="1">
    <citation type="submission" date="2023-05" db="EMBL/GenBank/DDBJ databases">
        <title>Streptantibioticus silvisoli sp. nov., acidotolerant actinomycetes 1 from pine litter.</title>
        <authorList>
            <person name="Swiecimska M."/>
            <person name="Golinska P."/>
            <person name="Sangal V."/>
            <person name="Wachnowicz B."/>
            <person name="Goodfellow M."/>
        </authorList>
    </citation>
    <scope>NUCLEOTIDE SEQUENCE</scope>
    <source>
        <strain evidence="7">SL13</strain>
    </source>
</reference>
<feature type="region of interest" description="Disordered" evidence="5">
    <location>
        <begin position="149"/>
        <end position="198"/>
    </location>
</feature>
<dbReference type="SUPFAM" id="SSF46689">
    <property type="entry name" value="Homeodomain-like"/>
    <property type="match status" value="1"/>
</dbReference>
<dbReference type="Pfam" id="PF13305">
    <property type="entry name" value="TetR_C_33"/>
    <property type="match status" value="1"/>
</dbReference>
<dbReference type="EMBL" id="JABXJJ020000043">
    <property type="protein sequence ID" value="MDI5973292.1"/>
    <property type="molecule type" value="Genomic_DNA"/>
</dbReference>
<keyword evidence="2 4" id="KW-0238">DNA-binding</keyword>
<dbReference type="SUPFAM" id="SSF48498">
    <property type="entry name" value="Tetracyclin repressor-like, C-terminal domain"/>
    <property type="match status" value="2"/>
</dbReference>
<evidence type="ECO:0000256" key="5">
    <source>
        <dbReference type="SAM" id="MobiDB-lite"/>
    </source>
</evidence>
<protein>
    <submittedName>
        <fullName evidence="7">TetR/AcrR family transcriptional regulator</fullName>
    </submittedName>
</protein>
<dbReference type="GO" id="GO:0000976">
    <property type="term" value="F:transcription cis-regulatory region binding"/>
    <property type="evidence" value="ECO:0007669"/>
    <property type="project" value="TreeGrafter"/>
</dbReference>
<sequence length="274" mass="27990">MAGAPVNPRERYRQQVREEIKGHAWAQVAGSGASALSLNAIAKLMGLSGPALYRYYANRDELVTELVLDAYRELAEVNRAAAAAATPERRLADLATATRRWALANPHRYLLIYGTPVPGYSAPPEATTVAGGIMELLVTTYAEIDSRRRTAAGPGDGAGPGEGVGPDGTGSGDGASPGEDADPDAGAAPGEGPEAAGSAEIADAAGAAFERHLSDCPAWTGVSPAAPAAARAALTFWTRVHGVISLELAGHFTGMGFDPALLYASEVASLGGAI</sequence>
<keyword evidence="1" id="KW-0805">Transcription regulation</keyword>
<keyword evidence="3" id="KW-0804">Transcription</keyword>
<dbReference type="AlphaFoldDB" id="A0AA90HB56"/>
<feature type="DNA-binding region" description="H-T-H motif" evidence="4">
    <location>
        <begin position="37"/>
        <end position="56"/>
    </location>
</feature>
<dbReference type="PANTHER" id="PTHR30055:SF243">
    <property type="entry name" value="HTH-TYPE TRANSCRIPTIONAL REGULATOR RV1816"/>
    <property type="match status" value="1"/>
</dbReference>
<feature type="compositionally biased region" description="Gly residues" evidence="5">
    <location>
        <begin position="154"/>
        <end position="175"/>
    </location>
</feature>
<evidence type="ECO:0000256" key="2">
    <source>
        <dbReference type="ARBA" id="ARBA00023125"/>
    </source>
</evidence>
<feature type="domain" description="HTH tetR-type" evidence="6">
    <location>
        <begin position="14"/>
        <end position="74"/>
    </location>
</feature>
<dbReference type="InterPro" id="IPR009057">
    <property type="entry name" value="Homeodomain-like_sf"/>
</dbReference>
<evidence type="ECO:0000256" key="3">
    <source>
        <dbReference type="ARBA" id="ARBA00023163"/>
    </source>
</evidence>
<proteinExistence type="predicted"/>
<dbReference type="Gene3D" id="1.10.357.10">
    <property type="entry name" value="Tetracycline Repressor, domain 2"/>
    <property type="match status" value="2"/>
</dbReference>